<dbReference type="AlphaFoldDB" id="A0A147I0A8"/>
<dbReference type="PATRIC" id="fig|869719.3.peg.2250"/>
<proteinExistence type="predicted"/>
<gene>
    <name evidence="2" type="ORF">NS334_11535</name>
</gene>
<dbReference type="InterPro" id="IPR000073">
    <property type="entry name" value="AB_hydrolase_1"/>
</dbReference>
<dbReference type="Proteomes" id="UP000074310">
    <property type="component" value="Unassembled WGS sequence"/>
</dbReference>
<dbReference type="EMBL" id="LDTB01000046">
    <property type="protein sequence ID" value="KTT70856.1"/>
    <property type="molecule type" value="Genomic_DNA"/>
</dbReference>
<dbReference type="Pfam" id="PF12697">
    <property type="entry name" value="Abhydrolase_6"/>
    <property type="match status" value="1"/>
</dbReference>
<evidence type="ECO:0000313" key="2">
    <source>
        <dbReference type="EMBL" id="KTT70856.1"/>
    </source>
</evidence>
<organism evidence="2 3">
    <name type="scientific">Sphingomonas endophytica</name>
    <dbReference type="NCBI Taxonomy" id="869719"/>
    <lineage>
        <taxon>Bacteria</taxon>
        <taxon>Pseudomonadati</taxon>
        <taxon>Pseudomonadota</taxon>
        <taxon>Alphaproteobacteria</taxon>
        <taxon>Sphingomonadales</taxon>
        <taxon>Sphingomonadaceae</taxon>
        <taxon>Sphingomonas</taxon>
    </lineage>
</organism>
<dbReference type="OrthoDB" id="9804723at2"/>
<reference evidence="2 3" key="1">
    <citation type="journal article" date="2016" name="Front. Microbiol.">
        <title>Genomic Resource of Rice Seed Associated Bacteria.</title>
        <authorList>
            <person name="Midha S."/>
            <person name="Bansal K."/>
            <person name="Sharma S."/>
            <person name="Kumar N."/>
            <person name="Patil P.P."/>
            <person name="Chaudhry V."/>
            <person name="Patil P.B."/>
        </authorList>
    </citation>
    <scope>NUCLEOTIDE SEQUENCE [LARGE SCALE GENOMIC DNA]</scope>
    <source>
        <strain evidence="2 3">NS334</strain>
    </source>
</reference>
<keyword evidence="3" id="KW-1185">Reference proteome</keyword>
<accession>A0A147I0A8</accession>
<evidence type="ECO:0000313" key="3">
    <source>
        <dbReference type="Proteomes" id="UP000074310"/>
    </source>
</evidence>
<dbReference type="GO" id="GO:0016787">
    <property type="term" value="F:hydrolase activity"/>
    <property type="evidence" value="ECO:0007669"/>
    <property type="project" value="UniProtKB-KW"/>
</dbReference>
<dbReference type="InterPro" id="IPR050266">
    <property type="entry name" value="AB_hydrolase_sf"/>
</dbReference>
<sequence>MAKSLTDTRFFDSFDGARIAWRELGEGRPVVLIHGFFSDAQTNWLKYGHAATIAARGFRVIMPDLRAHGDSARPHDPDAYPPDALARDGHALIAHLGLSDYDLGGYSLGARTTVRMLATGATPRRVVISGMGLDGITRADRRAGHFRNILTNLGKHERGSPEWMAEAFLKTTGGDPVALLGIIDTFVGTPDAMLDTIPQPVLVVCGRDDDDNGSAPALADALPHARYVEIPGNHMSAVTKPELGQAIADFLAG</sequence>
<feature type="domain" description="AB hydrolase-1" evidence="1">
    <location>
        <begin position="30"/>
        <end position="236"/>
    </location>
</feature>
<keyword evidence="2" id="KW-0378">Hydrolase</keyword>
<protein>
    <submittedName>
        <fullName evidence="2">Hydrolase</fullName>
    </submittedName>
</protein>
<dbReference type="Gene3D" id="3.40.50.1820">
    <property type="entry name" value="alpha/beta hydrolase"/>
    <property type="match status" value="1"/>
</dbReference>
<dbReference type="PANTHER" id="PTHR43798">
    <property type="entry name" value="MONOACYLGLYCEROL LIPASE"/>
    <property type="match status" value="1"/>
</dbReference>
<evidence type="ECO:0000259" key="1">
    <source>
        <dbReference type="Pfam" id="PF12697"/>
    </source>
</evidence>
<name>A0A147I0A8_9SPHN</name>
<dbReference type="InterPro" id="IPR029058">
    <property type="entry name" value="AB_hydrolase_fold"/>
</dbReference>
<comment type="caution">
    <text evidence="2">The sequence shown here is derived from an EMBL/GenBank/DDBJ whole genome shotgun (WGS) entry which is preliminary data.</text>
</comment>
<dbReference type="RefSeq" id="WP_058756103.1">
    <property type="nucleotide sequence ID" value="NZ_LDTB01000046.1"/>
</dbReference>
<dbReference type="SUPFAM" id="SSF53474">
    <property type="entry name" value="alpha/beta-Hydrolases"/>
    <property type="match status" value="1"/>
</dbReference>